<dbReference type="InterPro" id="IPR028344">
    <property type="entry name" value="ParE1/4"/>
</dbReference>
<dbReference type="EMBL" id="JAPJZH010000012">
    <property type="protein sequence ID" value="MDA4847372.1"/>
    <property type="molecule type" value="Genomic_DNA"/>
</dbReference>
<dbReference type="Gene3D" id="3.30.2310.20">
    <property type="entry name" value="RelE-like"/>
    <property type="match status" value="1"/>
</dbReference>
<evidence type="ECO:0000313" key="5">
    <source>
        <dbReference type="Proteomes" id="UP001148313"/>
    </source>
</evidence>
<dbReference type="PANTHER" id="PTHR33755:SF9">
    <property type="entry name" value="TOXIN PARE1"/>
    <property type="match status" value="1"/>
</dbReference>
<dbReference type="PANTHER" id="PTHR33755">
    <property type="entry name" value="TOXIN PARE1-RELATED"/>
    <property type="match status" value="1"/>
</dbReference>
<evidence type="ECO:0000256" key="3">
    <source>
        <dbReference type="PIRNR" id="PIRNR029218"/>
    </source>
</evidence>
<dbReference type="Proteomes" id="UP001148313">
    <property type="component" value="Unassembled WGS sequence"/>
</dbReference>
<evidence type="ECO:0000256" key="2">
    <source>
        <dbReference type="ARBA" id="ARBA00022649"/>
    </source>
</evidence>
<evidence type="ECO:0000256" key="1">
    <source>
        <dbReference type="ARBA" id="ARBA00006226"/>
    </source>
</evidence>
<keyword evidence="2" id="KW-1277">Toxin-antitoxin system</keyword>
<dbReference type="Pfam" id="PF05016">
    <property type="entry name" value="ParE_toxin"/>
    <property type="match status" value="1"/>
</dbReference>
<comment type="similarity">
    <text evidence="1 3">Belongs to the RelE toxin family.</text>
</comment>
<organism evidence="4 5">
    <name type="scientific">Hoeflea poritis</name>
    <dbReference type="NCBI Taxonomy" id="2993659"/>
    <lineage>
        <taxon>Bacteria</taxon>
        <taxon>Pseudomonadati</taxon>
        <taxon>Pseudomonadota</taxon>
        <taxon>Alphaproteobacteria</taxon>
        <taxon>Hyphomicrobiales</taxon>
        <taxon>Rhizobiaceae</taxon>
        <taxon>Hoeflea</taxon>
    </lineage>
</organism>
<name>A0ABT4VTJ6_9HYPH</name>
<dbReference type="PIRSF" id="PIRSF029218">
    <property type="entry name" value="ParE"/>
    <property type="match status" value="1"/>
</dbReference>
<comment type="caution">
    <text evidence="4">The sequence shown here is derived from an EMBL/GenBank/DDBJ whole genome shotgun (WGS) entry which is preliminary data.</text>
</comment>
<sequence length="96" mass="10939">MSSYALSLAAEADLRNIYFYSLEQFGFAQAENYMEGLAKALSLLAENPKMGRSFQKIRAGLRRHVHARHSIYYRIEANGILILRILGVDQDPARHL</sequence>
<protein>
    <recommendedName>
        <fullName evidence="3">Toxin</fullName>
    </recommendedName>
</protein>
<dbReference type="InterPro" id="IPR007712">
    <property type="entry name" value="RelE/ParE_toxin"/>
</dbReference>
<gene>
    <name evidence="4" type="ORF">OOZ53_18570</name>
</gene>
<dbReference type="InterPro" id="IPR035093">
    <property type="entry name" value="RelE/ParE_toxin_dom_sf"/>
</dbReference>
<dbReference type="RefSeq" id="WP_271091190.1">
    <property type="nucleotide sequence ID" value="NZ_JAPJZH010000012.1"/>
</dbReference>
<keyword evidence="5" id="KW-1185">Reference proteome</keyword>
<reference evidence="4" key="1">
    <citation type="submission" date="2022-11" db="EMBL/GenBank/DDBJ databases">
        <title>Hoeflea poritis sp. nov., isolated from scleractinian coral Porites lutea.</title>
        <authorList>
            <person name="Zhang G."/>
            <person name="Wei Q."/>
            <person name="Cai L."/>
        </authorList>
    </citation>
    <scope>NUCLEOTIDE SEQUENCE</scope>
    <source>
        <strain evidence="4">E7-10</strain>
    </source>
</reference>
<evidence type="ECO:0000313" key="4">
    <source>
        <dbReference type="EMBL" id="MDA4847372.1"/>
    </source>
</evidence>
<dbReference type="InterPro" id="IPR051803">
    <property type="entry name" value="TA_system_RelE-like_toxin"/>
</dbReference>
<accession>A0ABT4VTJ6</accession>
<proteinExistence type="inferred from homology"/>